<dbReference type="RefSeq" id="WP_209529494.1">
    <property type="nucleotide sequence ID" value="NZ_JAEEGA010000010.1"/>
</dbReference>
<evidence type="ECO:0000259" key="6">
    <source>
        <dbReference type="PROSITE" id="PS50110"/>
    </source>
</evidence>
<reference evidence="8" key="1">
    <citation type="submission" date="2020-12" db="EMBL/GenBank/DDBJ databases">
        <title>Vagococcus allomyrinae sp. nov. and Enterococcus lavae sp. nov., isolated from the larvae of Allomyrina dichotoma.</title>
        <authorList>
            <person name="Lee S.D."/>
        </authorList>
    </citation>
    <scope>NUCLEOTIDE SEQUENCE</scope>
    <source>
        <strain evidence="8">BWB3-3</strain>
    </source>
</reference>
<organism evidence="8 9">
    <name type="scientific">Vagococcus allomyrinae</name>
    <dbReference type="NCBI Taxonomy" id="2794353"/>
    <lineage>
        <taxon>Bacteria</taxon>
        <taxon>Bacillati</taxon>
        <taxon>Bacillota</taxon>
        <taxon>Bacilli</taxon>
        <taxon>Lactobacillales</taxon>
        <taxon>Enterococcaceae</taxon>
        <taxon>Vagococcus</taxon>
    </lineage>
</organism>
<evidence type="ECO:0000256" key="5">
    <source>
        <dbReference type="PROSITE-ProRule" id="PRU00169"/>
    </source>
</evidence>
<keyword evidence="9" id="KW-1185">Reference proteome</keyword>
<dbReference type="PANTHER" id="PTHR37299:SF3">
    <property type="entry name" value="STAGE 0 SPORULATION PROTEIN A HOMOLOG"/>
    <property type="match status" value="1"/>
</dbReference>
<keyword evidence="5" id="KW-0597">Phosphoprotein</keyword>
<protein>
    <submittedName>
        <fullName evidence="8">Response regulator transcription factor</fullName>
    </submittedName>
</protein>
<dbReference type="EMBL" id="JAEEGA010000010">
    <property type="protein sequence ID" value="MBP1042368.1"/>
    <property type="molecule type" value="Genomic_DNA"/>
</dbReference>
<keyword evidence="1" id="KW-0963">Cytoplasm</keyword>
<comment type="caution">
    <text evidence="8">The sequence shown here is derived from an EMBL/GenBank/DDBJ whole genome shotgun (WGS) entry which is preliminary data.</text>
</comment>
<proteinExistence type="predicted"/>
<dbReference type="SUPFAM" id="SSF52172">
    <property type="entry name" value="CheY-like"/>
    <property type="match status" value="1"/>
</dbReference>
<evidence type="ECO:0000256" key="2">
    <source>
        <dbReference type="ARBA" id="ARBA00023012"/>
    </source>
</evidence>
<feature type="modified residue" description="4-aspartylphosphate" evidence="5">
    <location>
        <position position="61"/>
    </location>
</feature>
<name>A0A940PGC2_9ENTE</name>
<feature type="domain" description="Response regulatory" evidence="6">
    <location>
        <begin position="3"/>
        <end position="127"/>
    </location>
</feature>
<evidence type="ECO:0000313" key="9">
    <source>
        <dbReference type="Proteomes" id="UP000674938"/>
    </source>
</evidence>
<dbReference type="AlphaFoldDB" id="A0A940PGC2"/>
<dbReference type="SMART" id="SM00448">
    <property type="entry name" value="REC"/>
    <property type="match status" value="1"/>
</dbReference>
<dbReference type="Pfam" id="PF00072">
    <property type="entry name" value="Response_reg"/>
    <property type="match status" value="1"/>
</dbReference>
<dbReference type="GO" id="GO:0000156">
    <property type="term" value="F:phosphorelay response regulator activity"/>
    <property type="evidence" value="ECO:0007669"/>
    <property type="project" value="InterPro"/>
</dbReference>
<dbReference type="GO" id="GO:0003677">
    <property type="term" value="F:DNA binding"/>
    <property type="evidence" value="ECO:0007669"/>
    <property type="project" value="InterPro"/>
</dbReference>
<feature type="domain" description="HTH LytTR-type" evidence="7">
    <location>
        <begin position="144"/>
        <end position="245"/>
    </location>
</feature>
<evidence type="ECO:0000256" key="4">
    <source>
        <dbReference type="ARBA" id="ARBA00037164"/>
    </source>
</evidence>
<dbReference type="InterPro" id="IPR001789">
    <property type="entry name" value="Sig_transdc_resp-reg_receiver"/>
</dbReference>
<accession>A0A940PGC2</accession>
<dbReference type="Gene3D" id="3.40.50.2300">
    <property type="match status" value="1"/>
</dbReference>
<sequence>MLSIFICEDDEAQRSKVETIIKNYIMIEDFDMELTLSTNNPYEIINYLDNHTDVRGVYFLDVDLGYDINGIQLGSYIREKDLEGKIIFITTHSELLVLTFTYKVEAMDYILKDDSDIVQKRIYGALKQAQKHYQSNITPDKNRIKLKVGNQVRVFPLEDIMFIETSPIPHKLTLHLTNSTIDFYGKINEMESLAPVMFRVHKSYVLNTDKIDTIDKSNREITMINGETCLLSVRQLKKLETTIMSK</sequence>
<dbReference type="InterPro" id="IPR046947">
    <property type="entry name" value="LytR-like"/>
</dbReference>
<evidence type="ECO:0000256" key="3">
    <source>
        <dbReference type="ARBA" id="ARBA00023159"/>
    </source>
</evidence>
<comment type="function">
    <text evidence="4">Required for high-level post-exponential phase expression of a series of secreted proteins.</text>
</comment>
<evidence type="ECO:0000313" key="8">
    <source>
        <dbReference type="EMBL" id="MBP1042368.1"/>
    </source>
</evidence>
<dbReference type="PANTHER" id="PTHR37299">
    <property type="entry name" value="TRANSCRIPTIONAL REGULATOR-RELATED"/>
    <property type="match status" value="1"/>
</dbReference>
<dbReference type="InterPro" id="IPR007492">
    <property type="entry name" value="LytTR_DNA-bd_dom"/>
</dbReference>
<evidence type="ECO:0000256" key="1">
    <source>
        <dbReference type="ARBA" id="ARBA00022490"/>
    </source>
</evidence>
<dbReference type="Gene3D" id="2.40.50.1020">
    <property type="entry name" value="LytTr DNA-binding domain"/>
    <property type="match status" value="1"/>
</dbReference>
<gene>
    <name evidence="8" type="ORF">I6N95_15210</name>
</gene>
<dbReference type="PROSITE" id="PS50110">
    <property type="entry name" value="RESPONSE_REGULATORY"/>
    <property type="match status" value="1"/>
</dbReference>
<keyword evidence="2" id="KW-0902">Two-component regulatory system</keyword>
<keyword evidence="3" id="KW-0010">Activator</keyword>
<dbReference type="Pfam" id="PF04397">
    <property type="entry name" value="LytTR"/>
    <property type="match status" value="1"/>
</dbReference>
<dbReference type="Proteomes" id="UP000674938">
    <property type="component" value="Unassembled WGS sequence"/>
</dbReference>
<dbReference type="InterPro" id="IPR011006">
    <property type="entry name" value="CheY-like_superfamily"/>
</dbReference>
<dbReference type="SMART" id="SM00850">
    <property type="entry name" value="LytTR"/>
    <property type="match status" value="1"/>
</dbReference>
<evidence type="ECO:0000259" key="7">
    <source>
        <dbReference type="PROSITE" id="PS50930"/>
    </source>
</evidence>
<dbReference type="PROSITE" id="PS50930">
    <property type="entry name" value="HTH_LYTTR"/>
    <property type="match status" value="1"/>
</dbReference>